<comment type="caution">
    <text evidence="11">The sequence shown here is derived from an EMBL/GenBank/DDBJ whole genome shotgun (WGS) entry which is preliminary data.</text>
</comment>
<dbReference type="Gene3D" id="2.40.30.170">
    <property type="match status" value="1"/>
</dbReference>
<dbReference type="Pfam" id="PF25973">
    <property type="entry name" value="BSH_CzcB"/>
    <property type="match status" value="1"/>
</dbReference>
<feature type="compositionally biased region" description="Basic and acidic residues" evidence="6">
    <location>
        <begin position="107"/>
        <end position="126"/>
    </location>
</feature>
<sequence length="479" mass="50632">MRAFLSVAFLAIGIAIGGAFPRISETVQGALAAAGLTNARAAPPTKAAMTMSAADDSHGHGKHGHEHAEGEPKPAGEHRHAEGEASYDGAANKQSEGEAKPAAGGHKHAEGEAHGHDEEGEGKIRMSAEQAAEQDIKLARVGGGILSRHLLVPGTIAQDADRIARVPVRVVGTVAEMRKRLGEEVAKGEVVAVLDSREVAEAKSDFLTATVKADLEKTNFDRQQALWDKRISAESAFLNAKAAYSEATLRVDLARQKLSALGLNAAEVATSAKKDETTPNLSSLRRYELKSPLAGRVVERKVDVGTAVGKEGDPADVYTVADLSSVWIELAVPTTELSKVREGAKVTIVGSDDASRGEGKVVFVSPLLNPETRSARVIVALPNKDMAWRPGTFVTTEVEIAQDKVAVRLPKSAVQTIGGEKVVFVRTADGFERRDVTIGKADDDAFEILSGLKPGDEVAVANSFVLKAELGKAEADHDH</sequence>
<dbReference type="Pfam" id="PF25954">
    <property type="entry name" value="Beta-barrel_RND_2"/>
    <property type="match status" value="1"/>
</dbReference>
<protein>
    <submittedName>
        <fullName evidence="11">Secretion protein HlyD</fullName>
    </submittedName>
</protein>
<comment type="similarity">
    <text evidence="1">Belongs to the membrane fusion protein (MFP) (TC 8.A.1) family.</text>
</comment>
<evidence type="ECO:0000259" key="9">
    <source>
        <dbReference type="Pfam" id="PF25973"/>
    </source>
</evidence>
<feature type="domain" description="CzcB-like C-terminal circularly permuted SH3-like" evidence="10">
    <location>
        <begin position="407"/>
        <end position="467"/>
    </location>
</feature>
<dbReference type="FunFam" id="2.40.30.170:FF:000010">
    <property type="entry name" value="Efflux RND transporter periplasmic adaptor subunit"/>
    <property type="match status" value="1"/>
</dbReference>
<evidence type="ECO:0000259" key="7">
    <source>
        <dbReference type="Pfam" id="PF25893"/>
    </source>
</evidence>
<keyword evidence="4" id="KW-0105">Cadmium resistance</keyword>
<feature type="domain" description="CzcB-like barrel-sandwich hybrid" evidence="9">
    <location>
        <begin position="162"/>
        <end position="322"/>
    </location>
</feature>
<comment type="function">
    <text evidence="5">CzcA and CzcB together would act in zinc efflux nearly as effectively as the complete czc efflux system (CzcABC). The CzcB protein is thought to funnel zinc cations to the CzcA transport protein.</text>
</comment>
<accession>A0A512JFZ8</accession>
<dbReference type="GO" id="GO:0046914">
    <property type="term" value="F:transition metal ion binding"/>
    <property type="evidence" value="ECO:0007669"/>
    <property type="project" value="TreeGrafter"/>
</dbReference>
<feature type="compositionally biased region" description="Basic and acidic residues" evidence="6">
    <location>
        <begin position="66"/>
        <end position="83"/>
    </location>
</feature>
<dbReference type="Gene3D" id="2.40.420.20">
    <property type="match status" value="1"/>
</dbReference>
<evidence type="ECO:0000256" key="4">
    <source>
        <dbReference type="ARBA" id="ARBA00043263"/>
    </source>
</evidence>
<proteinExistence type="inferred from homology"/>
<dbReference type="InterPro" id="IPR006143">
    <property type="entry name" value="RND_pump_MFP"/>
</dbReference>
<dbReference type="GO" id="GO:0046686">
    <property type="term" value="P:response to cadmium ion"/>
    <property type="evidence" value="ECO:0007669"/>
    <property type="project" value="UniProtKB-KW"/>
</dbReference>
<dbReference type="GO" id="GO:0015679">
    <property type="term" value="P:plasma membrane copper ion transport"/>
    <property type="evidence" value="ECO:0007669"/>
    <property type="project" value="TreeGrafter"/>
</dbReference>
<feature type="domain" description="CzcB-like alpha-helical hairpin" evidence="7">
    <location>
        <begin position="201"/>
        <end position="260"/>
    </location>
</feature>
<keyword evidence="3" id="KW-0862">Zinc</keyword>
<evidence type="ECO:0000313" key="11">
    <source>
        <dbReference type="EMBL" id="GEP08875.1"/>
    </source>
</evidence>
<evidence type="ECO:0000256" key="1">
    <source>
        <dbReference type="ARBA" id="ARBA00009477"/>
    </source>
</evidence>
<dbReference type="InterPro" id="IPR058792">
    <property type="entry name" value="Beta-barrel_RND_2"/>
</dbReference>
<name>A0A512JFZ8_9HYPH</name>
<dbReference type="SUPFAM" id="SSF111369">
    <property type="entry name" value="HlyD-like secretion proteins"/>
    <property type="match status" value="1"/>
</dbReference>
<dbReference type="FunFam" id="2.40.420.20:FF:000006">
    <property type="entry name" value="RND family efflux transporter MFP subunit"/>
    <property type="match status" value="1"/>
</dbReference>
<feature type="region of interest" description="Disordered" evidence="6">
    <location>
        <begin position="43"/>
        <end position="130"/>
    </location>
</feature>
<reference evidence="11 12" key="1">
    <citation type="submission" date="2019-07" db="EMBL/GenBank/DDBJ databases">
        <title>Whole genome shotgun sequence of Methylobacterium gnaphalii NBRC 107716.</title>
        <authorList>
            <person name="Hosoyama A."/>
            <person name="Uohara A."/>
            <person name="Ohji S."/>
            <person name="Ichikawa N."/>
        </authorList>
    </citation>
    <scope>NUCLEOTIDE SEQUENCE [LARGE SCALE GENOMIC DNA]</scope>
    <source>
        <strain evidence="11 12">NBRC 107716</strain>
    </source>
</reference>
<dbReference type="OrthoDB" id="9774837at2"/>
<dbReference type="AlphaFoldDB" id="A0A512JFZ8"/>
<dbReference type="GO" id="GO:0060003">
    <property type="term" value="P:copper ion export"/>
    <property type="evidence" value="ECO:0007669"/>
    <property type="project" value="TreeGrafter"/>
</dbReference>
<dbReference type="Pfam" id="PF25975">
    <property type="entry name" value="CzcB_C"/>
    <property type="match status" value="1"/>
</dbReference>
<dbReference type="Gene3D" id="1.10.287.470">
    <property type="entry name" value="Helix hairpin bin"/>
    <property type="match status" value="1"/>
</dbReference>
<evidence type="ECO:0000256" key="2">
    <source>
        <dbReference type="ARBA" id="ARBA00022448"/>
    </source>
</evidence>
<feature type="domain" description="CusB-like beta-barrel" evidence="8">
    <location>
        <begin position="325"/>
        <end position="398"/>
    </location>
</feature>
<dbReference type="Proteomes" id="UP000321750">
    <property type="component" value="Unassembled WGS sequence"/>
</dbReference>
<gene>
    <name evidence="11" type="ORF">MGN01_07200</name>
</gene>
<evidence type="ECO:0000256" key="6">
    <source>
        <dbReference type="SAM" id="MobiDB-lite"/>
    </source>
</evidence>
<dbReference type="GO" id="GO:0016020">
    <property type="term" value="C:membrane"/>
    <property type="evidence" value="ECO:0007669"/>
    <property type="project" value="InterPro"/>
</dbReference>
<dbReference type="GO" id="GO:0030288">
    <property type="term" value="C:outer membrane-bounded periplasmic space"/>
    <property type="evidence" value="ECO:0007669"/>
    <property type="project" value="TreeGrafter"/>
</dbReference>
<keyword evidence="12" id="KW-1185">Reference proteome</keyword>
<evidence type="ECO:0000259" key="8">
    <source>
        <dbReference type="Pfam" id="PF25954"/>
    </source>
</evidence>
<dbReference type="NCBIfam" id="TIGR01730">
    <property type="entry name" value="RND_mfp"/>
    <property type="match status" value="1"/>
</dbReference>
<evidence type="ECO:0000256" key="3">
    <source>
        <dbReference type="ARBA" id="ARBA00022833"/>
    </source>
</evidence>
<dbReference type="InterPro" id="IPR051909">
    <property type="entry name" value="MFP_Cation_Efflux"/>
</dbReference>
<dbReference type="InterPro" id="IPR058648">
    <property type="entry name" value="HH_CzcB-like"/>
</dbReference>
<evidence type="ECO:0000259" key="10">
    <source>
        <dbReference type="Pfam" id="PF25975"/>
    </source>
</evidence>
<dbReference type="InterPro" id="IPR058647">
    <property type="entry name" value="BSH_CzcB-like"/>
</dbReference>
<dbReference type="RefSeq" id="WP_147045182.1">
    <property type="nucleotide sequence ID" value="NZ_BJZV01000002.1"/>
</dbReference>
<dbReference type="Pfam" id="PF25893">
    <property type="entry name" value="HH_CzcB"/>
    <property type="match status" value="1"/>
</dbReference>
<dbReference type="PANTHER" id="PTHR30097:SF4">
    <property type="entry name" value="SLR6042 PROTEIN"/>
    <property type="match status" value="1"/>
</dbReference>
<organism evidence="11 12">
    <name type="scientific">Methylobacterium gnaphalii</name>
    <dbReference type="NCBI Taxonomy" id="1010610"/>
    <lineage>
        <taxon>Bacteria</taxon>
        <taxon>Pseudomonadati</taxon>
        <taxon>Pseudomonadota</taxon>
        <taxon>Alphaproteobacteria</taxon>
        <taxon>Hyphomicrobiales</taxon>
        <taxon>Methylobacteriaceae</taxon>
        <taxon>Methylobacterium</taxon>
    </lineage>
</organism>
<dbReference type="EMBL" id="BJZV01000002">
    <property type="protein sequence ID" value="GEP08875.1"/>
    <property type="molecule type" value="Genomic_DNA"/>
</dbReference>
<keyword evidence="2" id="KW-0813">Transport</keyword>
<evidence type="ECO:0000256" key="5">
    <source>
        <dbReference type="ARBA" id="ARBA00058766"/>
    </source>
</evidence>
<dbReference type="InterPro" id="IPR058649">
    <property type="entry name" value="CzcB_C"/>
</dbReference>
<dbReference type="PANTHER" id="PTHR30097">
    <property type="entry name" value="CATION EFFLUX SYSTEM PROTEIN CUSB"/>
    <property type="match status" value="1"/>
</dbReference>
<dbReference type="GO" id="GO:0022857">
    <property type="term" value="F:transmembrane transporter activity"/>
    <property type="evidence" value="ECO:0007669"/>
    <property type="project" value="InterPro"/>
</dbReference>
<evidence type="ECO:0000313" key="12">
    <source>
        <dbReference type="Proteomes" id="UP000321750"/>
    </source>
</evidence>